<evidence type="ECO:0000256" key="1">
    <source>
        <dbReference type="SAM" id="MobiDB-lite"/>
    </source>
</evidence>
<name>Q03RX1_LEVBA</name>
<feature type="compositionally biased region" description="Polar residues" evidence="1">
    <location>
        <begin position="381"/>
        <end position="390"/>
    </location>
</feature>
<feature type="region of interest" description="Disordered" evidence="1">
    <location>
        <begin position="43"/>
        <end position="76"/>
    </location>
</feature>
<feature type="compositionally biased region" description="Polar residues" evidence="1">
    <location>
        <begin position="533"/>
        <end position="584"/>
    </location>
</feature>
<dbReference type="InterPro" id="IPR041100">
    <property type="entry name" value="TQ"/>
</dbReference>
<dbReference type="AlphaFoldDB" id="Q03RX1"/>
<dbReference type="NCBIfam" id="NF033903">
    <property type="entry name" value="VaFE_rpt"/>
    <property type="match status" value="1"/>
</dbReference>
<proteinExistence type="predicted"/>
<dbReference type="Gene3D" id="2.60.40.3930">
    <property type="match status" value="1"/>
</dbReference>
<feature type="compositionally biased region" description="Low complexity" evidence="1">
    <location>
        <begin position="49"/>
        <end position="76"/>
    </location>
</feature>
<organism evidence="3 4">
    <name type="scientific">Levilactobacillus brevis (strain ATCC 367 / BCRC 12310 / CIP 105137 / JCM 1170 / LMG 11437 / NCIMB 947 / NCTC 947)</name>
    <name type="common">Lactobacillus brevis</name>
    <dbReference type="NCBI Taxonomy" id="387344"/>
    <lineage>
        <taxon>Bacteria</taxon>
        <taxon>Bacillati</taxon>
        <taxon>Bacillota</taxon>
        <taxon>Bacilli</taxon>
        <taxon>Lactobacillales</taxon>
        <taxon>Lactobacillaceae</taxon>
        <taxon>Levilactobacillus</taxon>
    </lineage>
</organism>
<sequence length="606" mass="63808">MAFFGLAALVVFPTRVGVILAENELVAFEPSIPHICRGGLNTGDGSNTGGNTDTGNGSNTTGDDNSSSISVSISSNDSDEQIKQAVASLKKIADRYSISTTALDNVVAKASDPMSATDKTEIVAAFSNVVSKIKDIQNSDQNTVDQNTGDNASNPNHANTGYTTNLSETAAANKRLSENKLVPVKPDYDTTPINPHDKKYLIDTTALRGQKMVMIEDMSTGQGTKEDQITSEVDVNNTKQTVRVTNPAIHTMQTVNNKKNFVLKGDGSNVQEPIVDKVSFTDFAPGEKMVLTAVEMDAGTQQPVILDNQYLIGRKTLTPTTSDGVATVQFNEFDGAPNARYMTPVLNSAGLVTNNAVNDGISSAQDSDNNADAVNRDETNDAQADGTTTGAYQGVAGLGLGTDDTDAETDTTAYNINLQSLNSLAALSDGDQAKWVAYETAQSADGSIVAEHKDASDTGQTISITHNAGTTDNNAQSGLTVNNQNGQKQGNDGSLDSHNNNNPSNGSNPSNGGGSLSNGSNPTTGSSTTPGSQYTTTQPGQNGMTPTTQVPSQLPSQARSVFSQGQPLQGTTYVRPSVTRPTFGQTGGTDKLSNNWFYNFIYRFMK</sequence>
<dbReference type="Proteomes" id="UP000001652">
    <property type="component" value="Chromosome"/>
</dbReference>
<dbReference type="KEGG" id="lbr:LVIS_0916"/>
<feature type="domain" description="T-Q ester bond containing" evidence="2">
    <location>
        <begin position="427"/>
        <end position="463"/>
    </location>
</feature>
<feature type="compositionally biased region" description="Polar residues" evidence="1">
    <location>
        <begin position="360"/>
        <end position="372"/>
    </location>
</feature>
<feature type="compositionally biased region" description="Low complexity" evidence="1">
    <location>
        <begin position="482"/>
        <end position="510"/>
    </location>
</feature>
<dbReference type="Pfam" id="PF18202">
    <property type="entry name" value="TQ"/>
    <property type="match status" value="2"/>
</dbReference>
<dbReference type="EMBL" id="CP000416">
    <property type="protein sequence ID" value="ABJ64051.1"/>
    <property type="molecule type" value="Genomic_DNA"/>
</dbReference>
<feature type="region of interest" description="Disordered" evidence="1">
    <location>
        <begin position="360"/>
        <end position="390"/>
    </location>
</feature>
<reference evidence="3 4" key="1">
    <citation type="journal article" date="2006" name="Proc. Natl. Acad. Sci. U.S.A.">
        <title>Comparative genomics of the lactic acid bacteria.</title>
        <authorList>
            <person name="Makarova K."/>
            <person name="Slesarev A."/>
            <person name="Wolf Y."/>
            <person name="Sorokin A."/>
            <person name="Mirkin B."/>
            <person name="Koonin E."/>
            <person name="Pavlov A."/>
            <person name="Pavlova N."/>
            <person name="Karamychev V."/>
            <person name="Polouchine N."/>
            <person name="Shakhova V."/>
            <person name="Grigoriev I."/>
            <person name="Lou Y."/>
            <person name="Rohksar D."/>
            <person name="Lucas S."/>
            <person name="Huang K."/>
            <person name="Goodstein D.M."/>
            <person name="Hawkins T."/>
            <person name="Plengvidhya V."/>
            <person name="Welker D."/>
            <person name="Hughes J."/>
            <person name="Goh Y."/>
            <person name="Benson A."/>
            <person name="Baldwin K."/>
            <person name="Lee J.H."/>
            <person name="Diaz-Muniz I."/>
            <person name="Dosti B."/>
            <person name="Smeianov V."/>
            <person name="Wechter W."/>
            <person name="Barabote R."/>
            <person name="Lorca G."/>
            <person name="Altermann E."/>
            <person name="Barrangou R."/>
            <person name="Ganesan B."/>
            <person name="Xie Y."/>
            <person name="Rawsthorne H."/>
            <person name="Tamir D."/>
            <person name="Parker C."/>
            <person name="Breidt F."/>
            <person name="Broadbent J."/>
            <person name="Hutkins R."/>
            <person name="O'Sullivan D."/>
            <person name="Steele J."/>
            <person name="Unlu G."/>
            <person name="Saier M."/>
            <person name="Klaenhammer T."/>
            <person name="Richardson P."/>
            <person name="Kozyavkin S."/>
            <person name="Weimer B."/>
            <person name="Mills D."/>
        </authorList>
    </citation>
    <scope>NUCLEOTIDE SEQUENCE [LARGE SCALE GENOMIC DNA]</scope>
    <source>
        <strain evidence="4">ATCC 367 / BCRC 12310 / CIP 105137 / JCM 1170 / LMG 11437 / NCIMB 947 / NCTC 947</strain>
    </source>
</reference>
<accession>Q03RX1</accession>
<evidence type="ECO:0000259" key="2">
    <source>
        <dbReference type="Pfam" id="PF18202"/>
    </source>
</evidence>
<keyword evidence="4" id="KW-1185">Reference proteome</keyword>
<evidence type="ECO:0000313" key="3">
    <source>
        <dbReference type="EMBL" id="ABJ64051.1"/>
    </source>
</evidence>
<gene>
    <name evidence="3" type="ordered locus">LVIS_0916</name>
</gene>
<evidence type="ECO:0000313" key="4">
    <source>
        <dbReference type="Proteomes" id="UP000001652"/>
    </source>
</evidence>
<feature type="compositionally biased region" description="Polar residues" evidence="1">
    <location>
        <begin position="462"/>
        <end position="481"/>
    </location>
</feature>
<feature type="region of interest" description="Disordered" evidence="1">
    <location>
        <begin position="138"/>
        <end position="163"/>
    </location>
</feature>
<feature type="domain" description="T-Q ester bond containing" evidence="2">
    <location>
        <begin position="247"/>
        <end position="383"/>
    </location>
</feature>
<dbReference type="HOGENOM" id="CLU_459117_0_0_9"/>
<protein>
    <recommendedName>
        <fullName evidence="2">T-Q ester bond containing domain-containing protein</fullName>
    </recommendedName>
</protein>
<feature type="compositionally biased region" description="Low complexity" evidence="1">
    <location>
        <begin position="517"/>
        <end position="532"/>
    </location>
</feature>
<feature type="region of interest" description="Disordered" evidence="1">
    <location>
        <begin position="462"/>
        <end position="589"/>
    </location>
</feature>